<gene>
    <name evidence="3" type="ORF">ACFFH7_33780</name>
</gene>
<accession>A0ABV6N3B1</accession>
<dbReference type="RefSeq" id="WP_273936765.1">
    <property type="nucleotide sequence ID" value="NZ_CP097263.1"/>
</dbReference>
<evidence type="ECO:0000256" key="2">
    <source>
        <dbReference type="SAM" id="Phobius"/>
    </source>
</evidence>
<keyword evidence="2" id="KW-0472">Membrane</keyword>
<evidence type="ECO:0000256" key="1">
    <source>
        <dbReference type="SAM" id="Coils"/>
    </source>
</evidence>
<dbReference type="InterPro" id="IPR019277">
    <property type="entry name" value="DUF2304"/>
</dbReference>
<feature type="transmembrane region" description="Helical" evidence="2">
    <location>
        <begin position="35"/>
        <end position="52"/>
    </location>
</feature>
<reference evidence="3 4" key="1">
    <citation type="submission" date="2024-09" db="EMBL/GenBank/DDBJ databases">
        <authorList>
            <person name="Sun Q."/>
            <person name="Mori K."/>
        </authorList>
    </citation>
    <scope>NUCLEOTIDE SEQUENCE [LARGE SCALE GENOMIC DNA]</scope>
    <source>
        <strain evidence="3 4">TBRC 1432</strain>
    </source>
</reference>
<dbReference type="Pfam" id="PF10066">
    <property type="entry name" value="DUF2304"/>
    <property type="match status" value="1"/>
</dbReference>
<evidence type="ECO:0000313" key="3">
    <source>
        <dbReference type="EMBL" id="MFC0546526.1"/>
    </source>
</evidence>
<proteinExistence type="predicted"/>
<feature type="transmembrane region" description="Helical" evidence="2">
    <location>
        <begin position="72"/>
        <end position="90"/>
    </location>
</feature>
<keyword evidence="4" id="KW-1185">Reference proteome</keyword>
<keyword evidence="2" id="KW-1133">Transmembrane helix</keyword>
<keyword evidence="2" id="KW-0812">Transmembrane</keyword>
<keyword evidence="1" id="KW-0175">Coiled coil</keyword>
<feature type="transmembrane region" description="Helical" evidence="2">
    <location>
        <begin position="6"/>
        <end position="23"/>
    </location>
</feature>
<comment type="caution">
    <text evidence="3">The sequence shown here is derived from an EMBL/GenBank/DDBJ whole genome shotgun (WGS) entry which is preliminary data.</text>
</comment>
<evidence type="ECO:0000313" key="4">
    <source>
        <dbReference type="Proteomes" id="UP001589810"/>
    </source>
</evidence>
<protein>
    <submittedName>
        <fullName evidence="3">DUF2304 domain-containing protein</fullName>
    </submittedName>
</protein>
<feature type="coiled-coil region" evidence="1">
    <location>
        <begin position="92"/>
        <end position="126"/>
    </location>
</feature>
<dbReference type="Proteomes" id="UP001589810">
    <property type="component" value="Unassembled WGS sequence"/>
</dbReference>
<sequence>MIGLLTSYVIGIIGSLIVLGLIVELLRRRQLSEKYAVLWLVIGVIILVLTFIGRGNLRDLANVLGFTLASNLLFFLAILFLLGVTLHLSWEVSRSEDESRKLAEDLAILRLEVEQLRNEVHGKKVD</sequence>
<name>A0ABV6N3B1_9PSEU</name>
<dbReference type="EMBL" id="JBHLUD010000013">
    <property type="protein sequence ID" value="MFC0546526.1"/>
    <property type="molecule type" value="Genomic_DNA"/>
</dbReference>
<organism evidence="3 4">
    <name type="scientific">Kutzneria chonburiensis</name>
    <dbReference type="NCBI Taxonomy" id="1483604"/>
    <lineage>
        <taxon>Bacteria</taxon>
        <taxon>Bacillati</taxon>
        <taxon>Actinomycetota</taxon>
        <taxon>Actinomycetes</taxon>
        <taxon>Pseudonocardiales</taxon>
        <taxon>Pseudonocardiaceae</taxon>
        <taxon>Kutzneria</taxon>
    </lineage>
</organism>